<organism evidence="1 2">
    <name type="scientific">Methylobacterium mesophilicum SR1.6/6</name>
    <dbReference type="NCBI Taxonomy" id="908290"/>
    <lineage>
        <taxon>Bacteria</taxon>
        <taxon>Pseudomonadati</taxon>
        <taxon>Pseudomonadota</taxon>
        <taxon>Alphaproteobacteria</taxon>
        <taxon>Hyphomicrobiales</taxon>
        <taxon>Methylobacteriaceae</taxon>
        <taxon>Methylobacterium</taxon>
    </lineage>
</organism>
<dbReference type="KEGG" id="mmes:MMSR116_11185"/>
<name>A0A6B9FMI0_9HYPH</name>
<accession>A0A6B9FMI0</accession>
<reference evidence="1 2" key="1">
    <citation type="journal article" date="2012" name="Genet. Mol. Biol.">
        <title>Analysis of 16S rRNA and mxaF genes revealing insights into Methylobacterium niche-specific plant association.</title>
        <authorList>
            <person name="Dourado M.N."/>
            <person name="Andreote F.D."/>
            <person name="Dini-Andreote F."/>
            <person name="Conti R."/>
            <person name="Araujo J.M."/>
            <person name="Araujo W.L."/>
        </authorList>
    </citation>
    <scope>NUCLEOTIDE SEQUENCE [LARGE SCALE GENOMIC DNA]</scope>
    <source>
        <strain evidence="1 2">SR1.6/6</strain>
    </source>
</reference>
<sequence>MTDEQKGYLQALSDVRAWHRWQIGQALGDVRATLAHESAIAWLDELVATKKRRAVEDEAERCGGRAQF</sequence>
<protein>
    <submittedName>
        <fullName evidence="1">Uncharacterized protein</fullName>
    </submittedName>
</protein>
<evidence type="ECO:0000313" key="1">
    <source>
        <dbReference type="EMBL" id="QGY02374.1"/>
    </source>
</evidence>
<dbReference type="Proteomes" id="UP000012488">
    <property type="component" value="Chromosome"/>
</dbReference>
<proteinExistence type="predicted"/>
<gene>
    <name evidence="1" type="ORF">MMSR116_11185</name>
</gene>
<dbReference type="RefSeq" id="WP_010683114.1">
    <property type="nucleotide sequence ID" value="NZ_CP043538.1"/>
</dbReference>
<reference evidence="1 2" key="2">
    <citation type="journal article" date="2013" name="Genome Announc.">
        <title>Draft Genome Sequence of Methylobacterium mesophilicum Strain SR1.6/6, Isolated from Citrus sinensis.</title>
        <authorList>
            <person name="Marinho Almeida D."/>
            <person name="Dini-Andreote F."/>
            <person name="Camargo Neves A.A."/>
            <person name="Juca Ramos R.T."/>
            <person name="Andreote F.D."/>
            <person name="Carneiro A.R."/>
            <person name="Oliveira de Souza Lima A."/>
            <person name="Caracciolo Gomes de Sa P.H."/>
            <person name="Ribeiro Barbosa M.S."/>
            <person name="Araujo W.L."/>
            <person name="Silva A."/>
        </authorList>
    </citation>
    <scope>NUCLEOTIDE SEQUENCE [LARGE SCALE GENOMIC DNA]</scope>
    <source>
        <strain evidence="1 2">SR1.6/6</strain>
    </source>
</reference>
<dbReference type="EMBL" id="CP043538">
    <property type="protein sequence ID" value="QGY02374.1"/>
    <property type="molecule type" value="Genomic_DNA"/>
</dbReference>
<evidence type="ECO:0000313" key="2">
    <source>
        <dbReference type="Proteomes" id="UP000012488"/>
    </source>
</evidence>
<dbReference type="AlphaFoldDB" id="A0A6B9FMI0"/>